<keyword evidence="4" id="KW-1185">Reference proteome</keyword>
<name>A0A2X2ET14_PSELU</name>
<evidence type="ECO:0000313" key="2">
    <source>
        <dbReference type="EMBL" id="SPZ09700.1"/>
    </source>
</evidence>
<organism evidence="2 3">
    <name type="scientific">Pseudomonas luteola</name>
    <dbReference type="NCBI Taxonomy" id="47886"/>
    <lineage>
        <taxon>Bacteria</taxon>
        <taxon>Pseudomonadati</taxon>
        <taxon>Pseudomonadota</taxon>
        <taxon>Gammaproteobacteria</taxon>
        <taxon>Pseudomonadales</taxon>
        <taxon>Pseudomonadaceae</taxon>
        <taxon>Pseudomonas</taxon>
    </lineage>
</organism>
<dbReference type="Proteomes" id="UP000250443">
    <property type="component" value="Unassembled WGS sequence"/>
</dbReference>
<dbReference type="EMBL" id="UAUF01000013">
    <property type="protein sequence ID" value="SPZ09700.1"/>
    <property type="molecule type" value="Genomic_DNA"/>
</dbReference>
<proteinExistence type="predicted"/>
<gene>
    <name evidence="1" type="ORF">IRZ65_19880</name>
    <name evidence="2" type="ORF">NCTC11842_03277</name>
</gene>
<dbReference type="AlphaFoldDB" id="A0A2X2ET14"/>
<evidence type="ECO:0000313" key="3">
    <source>
        <dbReference type="Proteomes" id="UP000250443"/>
    </source>
</evidence>
<protein>
    <submittedName>
        <fullName evidence="2">Proline utilization regulator</fullName>
    </submittedName>
</protein>
<dbReference type="RefSeq" id="WP_010797648.1">
    <property type="nucleotide sequence ID" value="NZ_CP069262.1"/>
</dbReference>
<reference evidence="2 3" key="1">
    <citation type="submission" date="2018-06" db="EMBL/GenBank/DDBJ databases">
        <authorList>
            <consortium name="Pathogen Informatics"/>
            <person name="Doyle S."/>
        </authorList>
    </citation>
    <scope>NUCLEOTIDE SEQUENCE [LARGE SCALE GENOMIC DNA]</scope>
    <source>
        <strain evidence="2 3">NCTC11842</strain>
    </source>
</reference>
<accession>A0A2X2ET14</accession>
<evidence type="ECO:0000313" key="1">
    <source>
        <dbReference type="EMBL" id="MBF8642931.1"/>
    </source>
</evidence>
<sequence length="93" mass="10480">MPPASLHCSWERVYAFARLGDNQTLIVYLDEDDMTENVSDVMERLRVLARYPAPDPVFNTCCITPVKNCSRYGNDQPLSKALLTGLLQALYAL</sequence>
<dbReference type="Proteomes" id="UP000626180">
    <property type="component" value="Unassembled WGS sequence"/>
</dbReference>
<evidence type="ECO:0000313" key="4">
    <source>
        <dbReference type="Proteomes" id="UP000626180"/>
    </source>
</evidence>
<reference evidence="1 4" key="2">
    <citation type="submission" date="2020-10" db="EMBL/GenBank/DDBJ databases">
        <title>Genome sequences of Pseudomonas isolates.</title>
        <authorList>
            <person name="Wessels L."/>
            <person name="Reich F."/>
            <person name="Hammerl J."/>
        </authorList>
    </citation>
    <scope>NUCLEOTIDE SEQUENCE [LARGE SCALE GENOMIC DNA]</scope>
    <source>
        <strain evidence="1 4">20-MO00624-0</strain>
    </source>
</reference>
<dbReference type="EMBL" id="JADMCD010000013">
    <property type="protein sequence ID" value="MBF8642931.1"/>
    <property type="molecule type" value="Genomic_DNA"/>
</dbReference>